<gene>
    <name evidence="1" type="ORF">HMPREF1391_00498</name>
</gene>
<protein>
    <submittedName>
        <fullName evidence="1">Uncharacterized protein</fullName>
    </submittedName>
</protein>
<name>A0AB72ZVS9_HELPX</name>
<evidence type="ECO:0000313" key="2">
    <source>
        <dbReference type="Proteomes" id="UP000001345"/>
    </source>
</evidence>
<comment type="caution">
    <text evidence="1">The sequence shown here is derived from an EMBL/GenBank/DDBJ whole genome shotgun (WGS) entry which is preliminary data.</text>
</comment>
<dbReference type="Proteomes" id="UP000001345">
    <property type="component" value="Unassembled WGS sequence"/>
</dbReference>
<organism evidence="1 2">
    <name type="scientific">Helicobacter pylori GAM100Ai</name>
    <dbReference type="NCBI Taxonomy" id="1159019"/>
    <lineage>
        <taxon>Bacteria</taxon>
        <taxon>Pseudomonadati</taxon>
        <taxon>Campylobacterota</taxon>
        <taxon>Epsilonproteobacteria</taxon>
        <taxon>Campylobacterales</taxon>
        <taxon>Helicobacteraceae</taxon>
        <taxon>Helicobacter</taxon>
    </lineage>
</organism>
<proteinExistence type="predicted"/>
<reference evidence="2" key="1">
    <citation type="submission" date="2023-07" db="EMBL/GenBank/DDBJ databases">
        <authorList>
            <person name="Weinstock G."/>
            <person name="Sodergren E."/>
            <person name="Lobos E.A."/>
            <person name="Fulton L."/>
            <person name="Fulton R."/>
            <person name="Courtney L."/>
            <person name="Fronick C."/>
            <person name="O'Laughlin M."/>
            <person name="Godfrey J."/>
            <person name="Wilson R.M."/>
            <person name="Miner T."/>
            <person name="Farmer C."/>
            <person name="Delehaunty K."/>
            <person name="Cordes M."/>
            <person name="Minx P."/>
            <person name="Tomlinson C."/>
            <person name="Chen J."/>
            <person name="Wollam A."/>
            <person name="Pepin K.H."/>
            <person name="Bhonagiri V."/>
            <person name="Zhang X."/>
            <person name="Suruliraj S."/>
            <person name="Antonio M."/>
            <person name="Secka O."/>
            <person name="Thomas J."/>
            <person name="Warren W."/>
            <person name="Mitreva M."/>
            <person name="Mardis E.R."/>
            <person name="Wilson R.K."/>
        </authorList>
    </citation>
    <scope>NUCLEOTIDE SEQUENCE [LARGE SCALE GENOMIC DNA]</scope>
    <source>
        <strain evidence="2">GAM100Ai</strain>
    </source>
</reference>
<dbReference type="EMBL" id="ANFP01000020">
    <property type="protein sequence ID" value="EKQ72498.1"/>
    <property type="molecule type" value="Genomic_DNA"/>
</dbReference>
<sequence length="43" mass="5266">MSFFAIFVKNDRFLAEFFKKRVFYSLLLIETTRSSVLRQFKIK</sequence>
<evidence type="ECO:0000313" key="1">
    <source>
        <dbReference type="EMBL" id="EKQ72498.1"/>
    </source>
</evidence>
<accession>A0AB72ZVS9</accession>
<dbReference type="AlphaFoldDB" id="A0AB72ZVS9"/>